<dbReference type="PANTHER" id="PTHR33371:SF4">
    <property type="entry name" value="INTERMEMBRANE PHOSPHOLIPID TRANSPORT SYSTEM BINDING PROTEIN MLAD"/>
    <property type="match status" value="1"/>
</dbReference>
<accession>A0A8J2TNV6</accession>
<comment type="caution">
    <text evidence="3">The sequence shown here is derived from an EMBL/GenBank/DDBJ whole genome shotgun (WGS) entry which is preliminary data.</text>
</comment>
<evidence type="ECO:0000259" key="2">
    <source>
        <dbReference type="Pfam" id="PF02470"/>
    </source>
</evidence>
<sequence length="317" mass="34742">MKISREVKTAILVILGVLLLVFLINYLKGVNLFDSTSKYHTEFEYNSLNASSPVTIKGNNIGKIDAITYDYKTGKTKVTISVDKNLNFPKNSKIRMYETGLMGGNGLAIIPGDSSENAKSGDLLESEVEFGLVTSLSKNFSGLSENLDTTLQSVDTLLGNLNKLVVDDSEIGLRRTMAELNATIVSFKNTSNNLNSLLAKNDKDLTSAIKNFNSITADMATVTNDLKTVELSKTVAELDNTLLNINAMMSDIKSGNGSLGKLLQDEGLYNNLEGASKQLEQLLQDMKLNPKRYVHFSLFGKKAKQYDAEGNEVKEKN</sequence>
<feature type="transmembrane region" description="Helical" evidence="1">
    <location>
        <begin position="7"/>
        <end position="27"/>
    </location>
</feature>
<dbReference type="Pfam" id="PF02470">
    <property type="entry name" value="MlaD"/>
    <property type="match status" value="1"/>
</dbReference>
<evidence type="ECO:0000313" key="3">
    <source>
        <dbReference type="EMBL" id="GFZ84743.1"/>
    </source>
</evidence>
<dbReference type="InterPro" id="IPR052336">
    <property type="entry name" value="MlaD_Phospholipid_Transporter"/>
</dbReference>
<name>A0A8J2TNV6_9FLAO</name>
<dbReference type="PANTHER" id="PTHR33371">
    <property type="entry name" value="INTERMEMBRANE PHOSPHOLIPID TRANSPORT SYSTEM BINDING PROTEIN MLAD-RELATED"/>
    <property type="match status" value="1"/>
</dbReference>
<keyword evidence="4" id="KW-1185">Reference proteome</keyword>
<dbReference type="RefSeq" id="WP_229660195.1">
    <property type="nucleotide sequence ID" value="NZ_BMIC01000002.1"/>
</dbReference>
<protein>
    <submittedName>
        <fullName evidence="3">Mammalian cell entry protein</fullName>
    </submittedName>
</protein>
<keyword evidence="1" id="KW-0472">Membrane</keyword>
<keyword evidence="1" id="KW-1133">Transmembrane helix</keyword>
<reference evidence="3 4" key="1">
    <citation type="journal article" date="2014" name="Int. J. Syst. Evol. Microbiol.">
        <title>Complete genome sequence of Corynebacterium casei LMG S-19264T (=DSM 44701T), isolated from a smear-ripened cheese.</title>
        <authorList>
            <consortium name="US DOE Joint Genome Institute (JGI-PGF)"/>
            <person name="Walter F."/>
            <person name="Albersmeier A."/>
            <person name="Kalinowski J."/>
            <person name="Ruckert C."/>
        </authorList>
    </citation>
    <scope>NUCLEOTIDE SEQUENCE [LARGE SCALE GENOMIC DNA]</scope>
    <source>
        <strain evidence="3 4">CGMCC 1.15295</strain>
    </source>
</reference>
<dbReference type="EMBL" id="BMIC01000002">
    <property type="protein sequence ID" value="GFZ84743.1"/>
    <property type="molecule type" value="Genomic_DNA"/>
</dbReference>
<dbReference type="AlphaFoldDB" id="A0A8J2TNV6"/>
<organism evidence="3 4">
    <name type="scientific">Aquaticitalea lipolytica</name>
    <dbReference type="NCBI Taxonomy" id="1247562"/>
    <lineage>
        <taxon>Bacteria</taxon>
        <taxon>Pseudomonadati</taxon>
        <taxon>Bacteroidota</taxon>
        <taxon>Flavobacteriia</taxon>
        <taxon>Flavobacteriales</taxon>
        <taxon>Flavobacteriaceae</taxon>
        <taxon>Aquaticitalea</taxon>
    </lineage>
</organism>
<keyword evidence="1" id="KW-0812">Transmembrane</keyword>
<evidence type="ECO:0000256" key="1">
    <source>
        <dbReference type="SAM" id="Phobius"/>
    </source>
</evidence>
<feature type="domain" description="Mce/MlaD" evidence="2">
    <location>
        <begin position="44"/>
        <end position="112"/>
    </location>
</feature>
<dbReference type="InterPro" id="IPR003399">
    <property type="entry name" value="Mce/MlaD"/>
</dbReference>
<evidence type="ECO:0000313" key="4">
    <source>
        <dbReference type="Proteomes" id="UP000598120"/>
    </source>
</evidence>
<gene>
    <name evidence="3" type="ORF">GCM10011531_14530</name>
</gene>
<proteinExistence type="predicted"/>
<dbReference type="Proteomes" id="UP000598120">
    <property type="component" value="Unassembled WGS sequence"/>
</dbReference>